<evidence type="ECO:0000313" key="9">
    <source>
        <dbReference type="EMBL" id="MFD1224411.1"/>
    </source>
</evidence>
<evidence type="ECO:0000256" key="8">
    <source>
        <dbReference type="SAM" id="Phobius"/>
    </source>
</evidence>
<keyword evidence="6 8" id="KW-1133">Transmembrane helix</keyword>
<feature type="transmembrane region" description="Helical" evidence="8">
    <location>
        <begin position="185"/>
        <end position="207"/>
    </location>
</feature>
<organism evidence="9 10">
    <name type="scientific">Paenibacillus vulneris</name>
    <dbReference type="NCBI Taxonomy" id="1133364"/>
    <lineage>
        <taxon>Bacteria</taxon>
        <taxon>Bacillati</taxon>
        <taxon>Bacillota</taxon>
        <taxon>Bacilli</taxon>
        <taxon>Bacillales</taxon>
        <taxon>Paenibacillaceae</taxon>
        <taxon>Paenibacillus</taxon>
    </lineage>
</organism>
<accession>A0ABW3UWX3</accession>
<dbReference type="RefSeq" id="WP_079911181.1">
    <property type="nucleotide sequence ID" value="NZ_BAABJG010000004.1"/>
</dbReference>
<protein>
    <submittedName>
        <fullName evidence="9">GerAB/ArcD/ProY family transporter</fullName>
    </submittedName>
</protein>
<evidence type="ECO:0000256" key="7">
    <source>
        <dbReference type="ARBA" id="ARBA00023136"/>
    </source>
</evidence>
<feature type="transmembrane region" description="Helical" evidence="8">
    <location>
        <begin position="219"/>
        <end position="240"/>
    </location>
</feature>
<evidence type="ECO:0000256" key="5">
    <source>
        <dbReference type="ARBA" id="ARBA00022692"/>
    </source>
</evidence>
<evidence type="ECO:0000313" key="10">
    <source>
        <dbReference type="Proteomes" id="UP001597180"/>
    </source>
</evidence>
<keyword evidence="7 8" id="KW-0472">Membrane</keyword>
<evidence type="ECO:0000256" key="2">
    <source>
        <dbReference type="ARBA" id="ARBA00007998"/>
    </source>
</evidence>
<feature type="transmembrane region" description="Helical" evidence="8">
    <location>
        <begin position="84"/>
        <end position="109"/>
    </location>
</feature>
<proteinExistence type="inferred from homology"/>
<keyword evidence="5 8" id="KW-0812">Transmembrane</keyword>
<gene>
    <name evidence="9" type="ORF">ACFQ4B_30320</name>
</gene>
<evidence type="ECO:0000256" key="3">
    <source>
        <dbReference type="ARBA" id="ARBA00022448"/>
    </source>
</evidence>
<comment type="similarity">
    <text evidence="2">Belongs to the amino acid-polyamine-organocation (APC) superfamily. Spore germination protein (SGP) (TC 2.A.3.9) family.</text>
</comment>
<keyword evidence="4" id="KW-0309">Germination</keyword>
<dbReference type="Pfam" id="PF03845">
    <property type="entry name" value="Spore_permease"/>
    <property type="match status" value="1"/>
</dbReference>
<feature type="transmembrane region" description="Helical" evidence="8">
    <location>
        <begin position="334"/>
        <end position="354"/>
    </location>
</feature>
<comment type="caution">
    <text evidence="9">The sequence shown here is derived from an EMBL/GenBank/DDBJ whole genome shotgun (WGS) entry which is preliminary data.</text>
</comment>
<dbReference type="Proteomes" id="UP001597180">
    <property type="component" value="Unassembled WGS sequence"/>
</dbReference>
<reference evidence="10" key="1">
    <citation type="journal article" date="2019" name="Int. J. Syst. Evol. Microbiol.">
        <title>The Global Catalogue of Microorganisms (GCM) 10K type strain sequencing project: providing services to taxonomists for standard genome sequencing and annotation.</title>
        <authorList>
            <consortium name="The Broad Institute Genomics Platform"/>
            <consortium name="The Broad Institute Genome Sequencing Center for Infectious Disease"/>
            <person name="Wu L."/>
            <person name="Ma J."/>
        </authorList>
    </citation>
    <scope>NUCLEOTIDE SEQUENCE [LARGE SCALE GENOMIC DNA]</scope>
    <source>
        <strain evidence="10">CCUG 53270</strain>
    </source>
</reference>
<dbReference type="PANTHER" id="PTHR34975:SF2">
    <property type="entry name" value="SPORE GERMINATION PROTEIN A2"/>
    <property type="match status" value="1"/>
</dbReference>
<dbReference type="InterPro" id="IPR004761">
    <property type="entry name" value="Spore_GerAB"/>
</dbReference>
<sequence>MKKYQYNEITLMQYIFFIHGTQLGSGQLALPRLLAEKAGVSGWISLLMGWAGSVAASLFIVSIMKRYPDGAFPDLLVHYFGKPIGKIAVLLMTMFYAFSSLTSIFATGLMIQQWILPHTPLYILIILFSIPTYLITRNGLRVIGRYTELIFFLTIGMIFFMLVPLKNGHPLHLLPILGEGWGPLLQGTLVTVFSFLGFDSALIAYPFLQKKQAAATGIIIANTLTLLIFLINVLSCFVFFSPDEITQYQQPTLDLLKVVEFKFVERLEIVFLSGFLTVISATWITLMYNTVFCTSWLLGKQDHQSHVLVLLVLTILSAYFLDPSTDQMEDWYSWLTKTGFLYAFVMPVGLWLYLRGKELSQGRRRT</sequence>
<feature type="transmembrane region" description="Helical" evidence="8">
    <location>
        <begin position="146"/>
        <end position="165"/>
    </location>
</feature>
<feature type="transmembrane region" description="Helical" evidence="8">
    <location>
        <begin position="305"/>
        <end position="322"/>
    </location>
</feature>
<keyword evidence="10" id="KW-1185">Reference proteome</keyword>
<feature type="transmembrane region" description="Helical" evidence="8">
    <location>
        <begin position="269"/>
        <end position="298"/>
    </location>
</feature>
<name>A0ABW3UWX3_9BACL</name>
<feature type="transmembrane region" description="Helical" evidence="8">
    <location>
        <begin position="115"/>
        <end position="134"/>
    </location>
</feature>
<feature type="transmembrane region" description="Helical" evidence="8">
    <location>
        <begin position="42"/>
        <end position="63"/>
    </location>
</feature>
<dbReference type="EMBL" id="JBHTLU010000045">
    <property type="protein sequence ID" value="MFD1224411.1"/>
    <property type="molecule type" value="Genomic_DNA"/>
</dbReference>
<evidence type="ECO:0000256" key="4">
    <source>
        <dbReference type="ARBA" id="ARBA00022544"/>
    </source>
</evidence>
<dbReference type="PANTHER" id="PTHR34975">
    <property type="entry name" value="SPORE GERMINATION PROTEIN A2"/>
    <property type="match status" value="1"/>
</dbReference>
<dbReference type="NCBIfam" id="TIGR00912">
    <property type="entry name" value="2A0309"/>
    <property type="match status" value="1"/>
</dbReference>
<keyword evidence="3" id="KW-0813">Transport</keyword>
<comment type="subcellular location">
    <subcellularLocation>
        <location evidence="1">Membrane</location>
        <topology evidence="1">Multi-pass membrane protein</topology>
    </subcellularLocation>
</comment>
<evidence type="ECO:0000256" key="1">
    <source>
        <dbReference type="ARBA" id="ARBA00004141"/>
    </source>
</evidence>
<feature type="transmembrane region" description="Helical" evidence="8">
    <location>
        <begin position="12"/>
        <end position="30"/>
    </location>
</feature>
<evidence type="ECO:0000256" key="6">
    <source>
        <dbReference type="ARBA" id="ARBA00022989"/>
    </source>
</evidence>
<dbReference type="Gene3D" id="1.20.1740.10">
    <property type="entry name" value="Amino acid/polyamine transporter I"/>
    <property type="match status" value="1"/>
</dbReference>